<dbReference type="Pfam" id="PF02585">
    <property type="entry name" value="PIG-L"/>
    <property type="match status" value="1"/>
</dbReference>
<evidence type="ECO:0000313" key="1">
    <source>
        <dbReference type="EMBL" id="GAH10887.1"/>
    </source>
</evidence>
<gene>
    <name evidence="1" type="ORF">S01H4_63024</name>
</gene>
<sequence>MKWQVNNVLVLSAHTDDMEIGAGATIRWLVESGANVKSVVFSDCKESVDTTKYPEDILRQECQAAADFIGITDLTILSFPVRKFPSIRQEILETIYNFRR</sequence>
<feature type="non-terminal residue" evidence="1">
    <location>
        <position position="100"/>
    </location>
</feature>
<dbReference type="EMBL" id="BART01037773">
    <property type="protein sequence ID" value="GAH10887.1"/>
    <property type="molecule type" value="Genomic_DNA"/>
</dbReference>
<evidence type="ECO:0008006" key="2">
    <source>
        <dbReference type="Google" id="ProtNLM"/>
    </source>
</evidence>
<dbReference type="AlphaFoldDB" id="X1CSW3"/>
<dbReference type="Gene3D" id="3.40.50.10320">
    <property type="entry name" value="LmbE-like"/>
    <property type="match status" value="1"/>
</dbReference>
<name>X1CSW3_9ZZZZ</name>
<dbReference type="SUPFAM" id="SSF102588">
    <property type="entry name" value="LmbE-like"/>
    <property type="match status" value="1"/>
</dbReference>
<dbReference type="InterPro" id="IPR003737">
    <property type="entry name" value="GlcNAc_PI_deacetylase-related"/>
</dbReference>
<dbReference type="InterPro" id="IPR024078">
    <property type="entry name" value="LmbE-like_dom_sf"/>
</dbReference>
<protein>
    <recommendedName>
        <fullName evidence="2">GlcNAc-PI de-N-acetylase</fullName>
    </recommendedName>
</protein>
<proteinExistence type="predicted"/>
<accession>X1CSW3</accession>
<comment type="caution">
    <text evidence="1">The sequence shown here is derived from an EMBL/GenBank/DDBJ whole genome shotgun (WGS) entry which is preliminary data.</text>
</comment>
<reference evidence="1" key="1">
    <citation type="journal article" date="2014" name="Front. Microbiol.">
        <title>High frequency of phylogenetically diverse reductive dehalogenase-homologous genes in deep subseafloor sedimentary metagenomes.</title>
        <authorList>
            <person name="Kawai M."/>
            <person name="Futagami T."/>
            <person name="Toyoda A."/>
            <person name="Takaki Y."/>
            <person name="Nishi S."/>
            <person name="Hori S."/>
            <person name="Arai W."/>
            <person name="Tsubouchi T."/>
            <person name="Morono Y."/>
            <person name="Uchiyama I."/>
            <person name="Ito T."/>
            <person name="Fujiyama A."/>
            <person name="Inagaki F."/>
            <person name="Takami H."/>
        </authorList>
    </citation>
    <scope>NUCLEOTIDE SEQUENCE</scope>
    <source>
        <strain evidence="1">Expedition CK06-06</strain>
    </source>
</reference>
<organism evidence="1">
    <name type="scientific">marine sediment metagenome</name>
    <dbReference type="NCBI Taxonomy" id="412755"/>
    <lineage>
        <taxon>unclassified sequences</taxon>
        <taxon>metagenomes</taxon>
        <taxon>ecological metagenomes</taxon>
    </lineage>
</organism>